<keyword evidence="2" id="KW-0408">Iron</keyword>
<sequence length="194" mass="21250">MGRYAVAVRRLALELMGVIVESLGLGRTYMKAKMEDGIQVMVVNSYPTCGHPEAASPPMPAVGMPTHTDYSNITVLLQSNDGLQVLDAETGRWTLVPAIPGALYVQVGNHLEVLSNGRYRSPVHRAVLNPSAARLSVASLHSVPMGEKMGVAAELLQQDGTKRYRESSFEEFLEFVSWNELGKGRSFMDTLKLM</sequence>
<organism evidence="4 5">
    <name type="scientific">Colocasia esculenta</name>
    <name type="common">Wild taro</name>
    <name type="synonym">Arum esculentum</name>
    <dbReference type="NCBI Taxonomy" id="4460"/>
    <lineage>
        <taxon>Eukaryota</taxon>
        <taxon>Viridiplantae</taxon>
        <taxon>Streptophyta</taxon>
        <taxon>Embryophyta</taxon>
        <taxon>Tracheophyta</taxon>
        <taxon>Spermatophyta</taxon>
        <taxon>Magnoliopsida</taxon>
        <taxon>Liliopsida</taxon>
        <taxon>Araceae</taxon>
        <taxon>Aroideae</taxon>
        <taxon>Colocasieae</taxon>
        <taxon>Colocasia</taxon>
    </lineage>
</organism>
<protein>
    <recommendedName>
        <fullName evidence="3">Fe2OG dioxygenase domain-containing protein</fullName>
    </recommendedName>
</protein>
<evidence type="ECO:0000313" key="4">
    <source>
        <dbReference type="EMBL" id="MQL75257.1"/>
    </source>
</evidence>
<dbReference type="Pfam" id="PF03171">
    <property type="entry name" value="2OG-FeII_Oxy"/>
    <property type="match status" value="1"/>
</dbReference>
<name>A0A843TZH6_COLES</name>
<comment type="caution">
    <text evidence="4">The sequence shown here is derived from an EMBL/GenBank/DDBJ whole genome shotgun (WGS) entry which is preliminary data.</text>
</comment>
<evidence type="ECO:0000256" key="2">
    <source>
        <dbReference type="ARBA" id="ARBA00023004"/>
    </source>
</evidence>
<dbReference type="EMBL" id="NMUH01000242">
    <property type="protein sequence ID" value="MQL75257.1"/>
    <property type="molecule type" value="Genomic_DNA"/>
</dbReference>
<dbReference type="InterPro" id="IPR027443">
    <property type="entry name" value="IPNS-like_sf"/>
</dbReference>
<evidence type="ECO:0000259" key="3">
    <source>
        <dbReference type="PROSITE" id="PS51471"/>
    </source>
</evidence>
<keyword evidence="5" id="KW-1185">Reference proteome</keyword>
<dbReference type="GO" id="GO:0046872">
    <property type="term" value="F:metal ion binding"/>
    <property type="evidence" value="ECO:0007669"/>
    <property type="project" value="UniProtKB-KW"/>
</dbReference>
<dbReference type="OrthoDB" id="627829at2759"/>
<feature type="domain" description="Fe2OG dioxygenase" evidence="3">
    <location>
        <begin position="37"/>
        <end position="143"/>
    </location>
</feature>
<proteinExistence type="predicted"/>
<dbReference type="Gene3D" id="2.60.120.330">
    <property type="entry name" value="B-lactam Antibiotic, Isopenicillin N Synthase, Chain"/>
    <property type="match status" value="1"/>
</dbReference>
<evidence type="ECO:0000313" key="5">
    <source>
        <dbReference type="Proteomes" id="UP000652761"/>
    </source>
</evidence>
<reference evidence="4" key="1">
    <citation type="submission" date="2017-07" db="EMBL/GenBank/DDBJ databases">
        <title>Taro Niue Genome Assembly and Annotation.</title>
        <authorList>
            <person name="Atibalentja N."/>
            <person name="Keating K."/>
            <person name="Fields C.J."/>
        </authorList>
    </citation>
    <scope>NUCLEOTIDE SEQUENCE</scope>
    <source>
        <strain evidence="4">Niue_2</strain>
        <tissue evidence="4">Leaf</tissue>
    </source>
</reference>
<dbReference type="InterPro" id="IPR005123">
    <property type="entry name" value="Oxoglu/Fe-dep_dioxygenase_dom"/>
</dbReference>
<evidence type="ECO:0000256" key="1">
    <source>
        <dbReference type="ARBA" id="ARBA00022723"/>
    </source>
</evidence>
<dbReference type="PANTHER" id="PTHR47991">
    <property type="entry name" value="OXOGLUTARATE/IRON-DEPENDENT DIOXYGENASE"/>
    <property type="match status" value="1"/>
</dbReference>
<dbReference type="InterPro" id="IPR050295">
    <property type="entry name" value="Plant_2OG-oxidoreductases"/>
</dbReference>
<keyword evidence="1" id="KW-0479">Metal-binding</keyword>
<accession>A0A843TZH6</accession>
<dbReference type="AlphaFoldDB" id="A0A843TZH6"/>
<dbReference type="Proteomes" id="UP000652761">
    <property type="component" value="Unassembled WGS sequence"/>
</dbReference>
<dbReference type="InterPro" id="IPR044861">
    <property type="entry name" value="IPNS-like_FE2OG_OXY"/>
</dbReference>
<dbReference type="PROSITE" id="PS51471">
    <property type="entry name" value="FE2OG_OXY"/>
    <property type="match status" value="1"/>
</dbReference>
<dbReference type="SUPFAM" id="SSF51197">
    <property type="entry name" value="Clavaminate synthase-like"/>
    <property type="match status" value="1"/>
</dbReference>
<gene>
    <name evidence="4" type="ORF">Taro_007635</name>
</gene>